<dbReference type="InterPro" id="IPR029056">
    <property type="entry name" value="Ribokinase-like"/>
</dbReference>
<keyword evidence="2 6" id="KW-0067">ATP-binding</keyword>
<keyword evidence="5 6" id="KW-0456">Lyase</keyword>
<keyword evidence="9" id="KW-1185">Reference proteome</keyword>
<evidence type="ECO:0000256" key="1">
    <source>
        <dbReference type="ARBA" id="ARBA00022741"/>
    </source>
</evidence>
<dbReference type="CDD" id="cd01171">
    <property type="entry name" value="YXKO-related"/>
    <property type="match status" value="1"/>
</dbReference>
<evidence type="ECO:0000259" key="7">
    <source>
        <dbReference type="PROSITE" id="PS51383"/>
    </source>
</evidence>
<organism evidence="8 9">
    <name type="scientific">Ramlibacter lithotrophicus</name>
    <dbReference type="NCBI Taxonomy" id="2606681"/>
    <lineage>
        <taxon>Bacteria</taxon>
        <taxon>Pseudomonadati</taxon>
        <taxon>Pseudomonadota</taxon>
        <taxon>Betaproteobacteria</taxon>
        <taxon>Burkholderiales</taxon>
        <taxon>Comamonadaceae</taxon>
        <taxon>Ramlibacter</taxon>
    </lineage>
</organism>
<accession>A0A7X6I6V5</accession>
<feature type="binding site" evidence="6">
    <location>
        <position position="47"/>
    </location>
    <ligand>
        <name>(6S)-NADPHX</name>
        <dbReference type="ChEBI" id="CHEBI:64076"/>
    </ligand>
</feature>
<evidence type="ECO:0000256" key="5">
    <source>
        <dbReference type="ARBA" id="ARBA00023239"/>
    </source>
</evidence>
<comment type="subunit">
    <text evidence="6">Homotetramer.</text>
</comment>
<feature type="domain" description="YjeF C-terminal" evidence="7">
    <location>
        <begin position="12"/>
        <end position="292"/>
    </location>
</feature>
<dbReference type="EMBL" id="VTOX01000003">
    <property type="protein sequence ID" value="NKE66504.1"/>
    <property type="molecule type" value="Genomic_DNA"/>
</dbReference>
<dbReference type="GO" id="GO:0110051">
    <property type="term" value="P:metabolite repair"/>
    <property type="evidence" value="ECO:0007669"/>
    <property type="project" value="TreeGrafter"/>
</dbReference>
<dbReference type="GO" id="GO:0005524">
    <property type="term" value="F:ATP binding"/>
    <property type="evidence" value="ECO:0007669"/>
    <property type="project" value="UniProtKB-KW"/>
</dbReference>
<comment type="catalytic activity">
    <reaction evidence="6">
        <text>(6S)-NADPHX + ADP = AMP + phosphate + NADPH + H(+)</text>
        <dbReference type="Rhea" id="RHEA:32235"/>
        <dbReference type="ChEBI" id="CHEBI:15378"/>
        <dbReference type="ChEBI" id="CHEBI:43474"/>
        <dbReference type="ChEBI" id="CHEBI:57783"/>
        <dbReference type="ChEBI" id="CHEBI:64076"/>
        <dbReference type="ChEBI" id="CHEBI:456215"/>
        <dbReference type="ChEBI" id="CHEBI:456216"/>
        <dbReference type="EC" id="4.2.1.136"/>
    </reaction>
</comment>
<evidence type="ECO:0000256" key="4">
    <source>
        <dbReference type="ARBA" id="ARBA00023027"/>
    </source>
</evidence>
<evidence type="ECO:0000313" key="8">
    <source>
        <dbReference type="EMBL" id="NKE66504.1"/>
    </source>
</evidence>
<comment type="similarity">
    <text evidence="6">Belongs to the NnrD/CARKD family.</text>
</comment>
<dbReference type="HAMAP" id="MF_01965">
    <property type="entry name" value="NADHX_dehydratase"/>
    <property type="match status" value="1"/>
</dbReference>
<feature type="binding site" evidence="6">
    <location>
        <position position="233"/>
    </location>
    <ligand>
        <name>(6S)-NADPHX</name>
        <dbReference type="ChEBI" id="CHEBI:64076"/>
    </ligand>
</feature>
<dbReference type="InterPro" id="IPR000631">
    <property type="entry name" value="CARKD"/>
</dbReference>
<keyword evidence="1 6" id="KW-0547">Nucleotide-binding</keyword>
<comment type="caution">
    <text evidence="8">The sequence shown here is derived from an EMBL/GenBank/DDBJ whole genome shotgun (WGS) entry which is preliminary data.</text>
</comment>
<dbReference type="EC" id="4.2.1.136" evidence="6"/>
<dbReference type="NCBIfam" id="TIGR00196">
    <property type="entry name" value="yjeF_cterm"/>
    <property type="match status" value="1"/>
</dbReference>
<dbReference type="GO" id="GO:0052856">
    <property type="term" value="F:NAD(P)HX epimerase activity"/>
    <property type="evidence" value="ECO:0007669"/>
    <property type="project" value="TreeGrafter"/>
</dbReference>
<comment type="catalytic activity">
    <reaction evidence="6">
        <text>(6S)-NADHX + ADP = AMP + phosphate + NADH + H(+)</text>
        <dbReference type="Rhea" id="RHEA:32223"/>
        <dbReference type="ChEBI" id="CHEBI:15378"/>
        <dbReference type="ChEBI" id="CHEBI:43474"/>
        <dbReference type="ChEBI" id="CHEBI:57945"/>
        <dbReference type="ChEBI" id="CHEBI:64074"/>
        <dbReference type="ChEBI" id="CHEBI:456215"/>
        <dbReference type="ChEBI" id="CHEBI:456216"/>
        <dbReference type="EC" id="4.2.1.136"/>
    </reaction>
</comment>
<dbReference type="PANTHER" id="PTHR12592:SF0">
    <property type="entry name" value="ATP-DEPENDENT (S)-NAD(P)H-HYDRATE DEHYDRATASE"/>
    <property type="match status" value="1"/>
</dbReference>
<dbReference type="GO" id="GO:0052855">
    <property type="term" value="F:ADP-dependent NAD(P)H-hydrate dehydratase activity"/>
    <property type="evidence" value="ECO:0007669"/>
    <property type="project" value="UniProtKB-UniRule"/>
</dbReference>
<gene>
    <name evidence="6" type="primary">nnrD</name>
    <name evidence="8" type="ORF">RAMLITH_11785</name>
</gene>
<dbReference type="PROSITE" id="PS51383">
    <property type="entry name" value="YJEF_C_3"/>
    <property type="match status" value="1"/>
</dbReference>
<dbReference type="Proteomes" id="UP000521868">
    <property type="component" value="Unassembled WGS sequence"/>
</dbReference>
<dbReference type="PANTHER" id="PTHR12592">
    <property type="entry name" value="ATP-DEPENDENT (S)-NAD(P)H-HYDRATE DEHYDRATASE FAMILY MEMBER"/>
    <property type="match status" value="1"/>
</dbReference>
<comment type="function">
    <text evidence="6">Catalyzes the dehydration of the S-form of NAD(P)HX at the expense of ADP, which is converted to AMP. Together with NAD(P)HX epimerase, which catalyzes the epimerization of the S- and R-forms, the enzyme allows the repair of both epimers of NAD(P)HX, a damaged form of NAD(P)H that is a result of enzymatic or heat-dependent hydration.</text>
</comment>
<protein>
    <recommendedName>
        <fullName evidence="6">ADP-dependent (S)-NAD(P)H-hydrate dehydratase</fullName>
        <ecNumber evidence="6">4.2.1.136</ecNumber>
    </recommendedName>
    <alternativeName>
        <fullName evidence="6">ADP-dependent NAD(P)HX dehydratase</fullName>
    </alternativeName>
</protein>
<dbReference type="Gene3D" id="3.40.1190.20">
    <property type="match status" value="1"/>
</dbReference>
<dbReference type="RefSeq" id="WP_168107605.1">
    <property type="nucleotide sequence ID" value="NZ_VTOX01000003.1"/>
</dbReference>
<feature type="binding site" evidence="6">
    <location>
        <position position="166"/>
    </location>
    <ligand>
        <name>(6S)-NADPHX</name>
        <dbReference type="ChEBI" id="CHEBI:64076"/>
    </ligand>
</feature>
<evidence type="ECO:0000256" key="3">
    <source>
        <dbReference type="ARBA" id="ARBA00022857"/>
    </source>
</evidence>
<evidence type="ECO:0000313" key="9">
    <source>
        <dbReference type="Proteomes" id="UP000521868"/>
    </source>
</evidence>
<sequence>MAGEPGWTCLDARLLRHWPLPAVAQDADKEDRGRVLVVAGSREIPGAALLAGIAALRAGAGKLVVATAQSVAQPLALALPEARVIALPENDRGALAPAALELLADSASGTRAALLGPGLMDDTGTCELVEGLLPLLRHAPVVLDALAMDVARQGRRFDQPLLLTPHAGEMAHLLGATKEEIVADPLRAARGAAHRWNAVVALKGATTVIATPRGDCWRHEGGHPGLATSGSGDVLAGLVAGLAARQAPLEQAGAWGVVLHAGAGAALARRLGPLGFLARELAAEIPPLVSRLQRRSAAARAA</sequence>
<proteinExistence type="inferred from homology"/>
<comment type="cofactor">
    <cofactor evidence="6">
        <name>Mg(2+)</name>
        <dbReference type="ChEBI" id="CHEBI:18420"/>
    </cofactor>
</comment>
<evidence type="ECO:0000256" key="6">
    <source>
        <dbReference type="HAMAP-Rule" id="MF_01965"/>
    </source>
</evidence>
<reference evidence="8 9" key="1">
    <citation type="journal article" date="2020" name="Nature">
        <title>Bacterial chemolithoautotrophy via manganese oxidation.</title>
        <authorList>
            <person name="Yu H."/>
            <person name="Leadbetter J.R."/>
        </authorList>
    </citation>
    <scope>NUCLEOTIDE SEQUENCE [LARGE SCALE GENOMIC DNA]</scope>
    <source>
        <strain evidence="8 9">RBP-1</strain>
    </source>
</reference>
<evidence type="ECO:0000256" key="2">
    <source>
        <dbReference type="ARBA" id="ARBA00022840"/>
    </source>
</evidence>
<feature type="binding site" evidence="6">
    <location>
        <position position="232"/>
    </location>
    <ligand>
        <name>AMP</name>
        <dbReference type="ChEBI" id="CHEBI:456215"/>
    </ligand>
</feature>
<dbReference type="GO" id="GO:0046496">
    <property type="term" value="P:nicotinamide nucleotide metabolic process"/>
    <property type="evidence" value="ECO:0007669"/>
    <property type="project" value="UniProtKB-UniRule"/>
</dbReference>
<dbReference type="AlphaFoldDB" id="A0A7X6I6V5"/>
<feature type="binding site" evidence="6">
    <location>
        <begin position="203"/>
        <end position="207"/>
    </location>
    <ligand>
        <name>AMP</name>
        <dbReference type="ChEBI" id="CHEBI:456215"/>
    </ligand>
</feature>
<keyword evidence="3 6" id="KW-0521">NADP</keyword>
<name>A0A7X6I6V5_9BURK</name>
<keyword evidence="4 6" id="KW-0520">NAD</keyword>
<dbReference type="SUPFAM" id="SSF53613">
    <property type="entry name" value="Ribokinase-like"/>
    <property type="match status" value="1"/>
</dbReference>
<dbReference type="Pfam" id="PF01256">
    <property type="entry name" value="Carb_kinase"/>
    <property type="match status" value="1"/>
</dbReference>
<feature type="binding site" evidence="6">
    <location>
        <position position="118"/>
    </location>
    <ligand>
        <name>(6S)-NADPHX</name>
        <dbReference type="ChEBI" id="CHEBI:64076"/>
    </ligand>
</feature>